<dbReference type="GO" id="GO:0000976">
    <property type="term" value="F:transcription cis-regulatory region binding"/>
    <property type="evidence" value="ECO:0007669"/>
    <property type="project" value="TreeGrafter"/>
</dbReference>
<keyword evidence="3" id="KW-0804">Transcription</keyword>
<dbReference type="InterPro" id="IPR000524">
    <property type="entry name" value="Tscrpt_reg_HTH_GntR"/>
</dbReference>
<sequence>MENKMGRPSLCGKLSAQILTEYGPSGLLPSERELAARYGCSRLTLRKALHLLHDSGLVASAPRNGHFFTDAGRGNILQTQRATPTLMLFSMEERLRDPAHTYMIGGAVHQARLSHVNLVLRELADKESDFDALRGNANADGYIIAGAAPSALVEALTADGKPCVVLGLLYEQADAPARLCCQQLLLGTTHIYREVGRHLRELHHRKIMVAYTYGESRDIVEVIRSAFSSPSSGEVSLEAFCPPLMRQERTPETLRRAAFDTVRQLNGHTALVVPEGHIYALEIIRQLQCNRIRFPEDISLVIQGCETDWFLDSYQISCVYAEYRDQGMACIRELLRQLNNGRSEAGVRYTPAQYIMRQSTGLAPAVASQ</sequence>
<gene>
    <name evidence="5" type="ORF">HF882_02390</name>
</gene>
<accession>A0A848AXI4</accession>
<dbReference type="GO" id="GO:0003700">
    <property type="term" value="F:DNA-binding transcription factor activity"/>
    <property type="evidence" value="ECO:0007669"/>
    <property type="project" value="InterPro"/>
</dbReference>
<evidence type="ECO:0000256" key="1">
    <source>
        <dbReference type="ARBA" id="ARBA00023015"/>
    </source>
</evidence>
<dbReference type="EMBL" id="JABAEW010000003">
    <property type="protein sequence ID" value="NMD85426.1"/>
    <property type="molecule type" value="Genomic_DNA"/>
</dbReference>
<dbReference type="Proteomes" id="UP000576225">
    <property type="component" value="Unassembled WGS sequence"/>
</dbReference>
<keyword evidence="1" id="KW-0805">Transcription regulation</keyword>
<dbReference type="InterPro" id="IPR036388">
    <property type="entry name" value="WH-like_DNA-bd_sf"/>
</dbReference>
<dbReference type="PANTHER" id="PTHR30146:SF109">
    <property type="entry name" value="HTH-TYPE TRANSCRIPTIONAL REGULATOR GALS"/>
    <property type="match status" value="1"/>
</dbReference>
<protein>
    <submittedName>
        <fullName evidence="5">GntR family transcriptional regulator</fullName>
    </submittedName>
</protein>
<dbReference type="PROSITE" id="PS50949">
    <property type="entry name" value="HTH_GNTR"/>
    <property type="match status" value="1"/>
</dbReference>
<organism evidence="5 6">
    <name type="scientific">Victivallis vadensis</name>
    <dbReference type="NCBI Taxonomy" id="172901"/>
    <lineage>
        <taxon>Bacteria</taxon>
        <taxon>Pseudomonadati</taxon>
        <taxon>Lentisphaerota</taxon>
        <taxon>Lentisphaeria</taxon>
        <taxon>Victivallales</taxon>
        <taxon>Victivallaceae</taxon>
        <taxon>Victivallis</taxon>
    </lineage>
</organism>
<dbReference type="AlphaFoldDB" id="A0A848AXI4"/>
<dbReference type="Gene3D" id="1.10.10.10">
    <property type="entry name" value="Winged helix-like DNA-binding domain superfamily/Winged helix DNA-binding domain"/>
    <property type="match status" value="1"/>
</dbReference>
<dbReference type="Pfam" id="PF00392">
    <property type="entry name" value="GntR"/>
    <property type="match status" value="1"/>
</dbReference>
<comment type="caution">
    <text evidence="5">The sequence shown here is derived from an EMBL/GenBank/DDBJ whole genome shotgun (WGS) entry which is preliminary data.</text>
</comment>
<dbReference type="CDD" id="cd07377">
    <property type="entry name" value="WHTH_GntR"/>
    <property type="match status" value="1"/>
</dbReference>
<dbReference type="InterPro" id="IPR036390">
    <property type="entry name" value="WH_DNA-bd_sf"/>
</dbReference>
<evidence type="ECO:0000259" key="4">
    <source>
        <dbReference type="PROSITE" id="PS50949"/>
    </source>
</evidence>
<dbReference type="SUPFAM" id="SSF46785">
    <property type="entry name" value="Winged helix' DNA-binding domain"/>
    <property type="match status" value="1"/>
</dbReference>
<dbReference type="InterPro" id="IPR046335">
    <property type="entry name" value="LacI/GalR-like_sensor"/>
</dbReference>
<evidence type="ECO:0000256" key="2">
    <source>
        <dbReference type="ARBA" id="ARBA00023125"/>
    </source>
</evidence>
<dbReference type="PRINTS" id="PR00035">
    <property type="entry name" value="HTHGNTR"/>
</dbReference>
<dbReference type="PANTHER" id="PTHR30146">
    <property type="entry name" value="LACI-RELATED TRANSCRIPTIONAL REPRESSOR"/>
    <property type="match status" value="1"/>
</dbReference>
<dbReference type="Gene3D" id="3.40.50.2300">
    <property type="match status" value="2"/>
</dbReference>
<dbReference type="SUPFAM" id="SSF53822">
    <property type="entry name" value="Periplasmic binding protein-like I"/>
    <property type="match status" value="1"/>
</dbReference>
<keyword evidence="2" id="KW-0238">DNA-binding</keyword>
<feature type="domain" description="HTH gntR-type" evidence="4">
    <location>
        <begin position="4"/>
        <end position="71"/>
    </location>
</feature>
<dbReference type="SMART" id="SM00345">
    <property type="entry name" value="HTH_GNTR"/>
    <property type="match status" value="1"/>
</dbReference>
<dbReference type="InterPro" id="IPR028082">
    <property type="entry name" value="Peripla_BP_I"/>
</dbReference>
<dbReference type="Pfam" id="PF13377">
    <property type="entry name" value="Peripla_BP_3"/>
    <property type="match status" value="1"/>
</dbReference>
<proteinExistence type="predicted"/>
<evidence type="ECO:0000256" key="3">
    <source>
        <dbReference type="ARBA" id="ARBA00023163"/>
    </source>
</evidence>
<evidence type="ECO:0000313" key="5">
    <source>
        <dbReference type="EMBL" id="NMD85426.1"/>
    </source>
</evidence>
<name>A0A848AXI4_9BACT</name>
<reference evidence="5 6" key="1">
    <citation type="submission" date="2020-04" db="EMBL/GenBank/DDBJ databases">
        <authorList>
            <person name="Hitch T.C.A."/>
            <person name="Wylensek D."/>
            <person name="Clavel T."/>
        </authorList>
    </citation>
    <scope>NUCLEOTIDE SEQUENCE [LARGE SCALE GENOMIC DNA]</scope>
    <source>
        <strain evidence="5 6">COR2-253-APC-1A</strain>
    </source>
</reference>
<evidence type="ECO:0000313" key="6">
    <source>
        <dbReference type="Proteomes" id="UP000576225"/>
    </source>
</evidence>